<dbReference type="Pfam" id="PF00270">
    <property type="entry name" value="DEAD"/>
    <property type="match status" value="1"/>
</dbReference>
<name>A0ABP5I214_9MICO</name>
<reference evidence="8" key="1">
    <citation type="journal article" date="2019" name="Int. J. Syst. Evol. Microbiol.">
        <title>The Global Catalogue of Microorganisms (GCM) 10K type strain sequencing project: providing services to taxonomists for standard genome sequencing and annotation.</title>
        <authorList>
            <consortium name="The Broad Institute Genomics Platform"/>
            <consortium name="The Broad Institute Genome Sequencing Center for Infectious Disease"/>
            <person name="Wu L."/>
            <person name="Ma J."/>
        </authorList>
    </citation>
    <scope>NUCLEOTIDE SEQUENCE [LARGE SCALE GENOMIC DNA]</scope>
    <source>
        <strain evidence="8">JCM 15900</strain>
    </source>
</reference>
<evidence type="ECO:0000259" key="6">
    <source>
        <dbReference type="PROSITE" id="PS51194"/>
    </source>
</evidence>
<dbReference type="GO" id="GO:0004386">
    <property type="term" value="F:helicase activity"/>
    <property type="evidence" value="ECO:0007669"/>
    <property type="project" value="UniProtKB-KW"/>
</dbReference>
<dbReference type="CDD" id="cd17921">
    <property type="entry name" value="DEXHc_Ski2"/>
    <property type="match status" value="1"/>
</dbReference>
<dbReference type="RefSeq" id="WP_291796647.1">
    <property type="nucleotide sequence ID" value="NZ_BAAAPZ010000002.1"/>
</dbReference>
<dbReference type="InterPro" id="IPR011545">
    <property type="entry name" value="DEAD/DEAH_box_helicase_dom"/>
</dbReference>
<keyword evidence="4" id="KW-0067">ATP-binding</keyword>
<organism evidence="7 8">
    <name type="scientific">Brevibacterium salitolerans</name>
    <dbReference type="NCBI Taxonomy" id="1403566"/>
    <lineage>
        <taxon>Bacteria</taxon>
        <taxon>Bacillati</taxon>
        <taxon>Actinomycetota</taxon>
        <taxon>Actinomycetes</taxon>
        <taxon>Micrococcales</taxon>
        <taxon>Brevibacteriaceae</taxon>
        <taxon>Brevibacterium</taxon>
    </lineage>
</organism>
<protein>
    <submittedName>
        <fullName evidence="7">DEAD/DEAH box helicase</fullName>
    </submittedName>
</protein>
<sequence length="837" mass="92396">MPRLVPIPEDFATADTVWEAFEEHLRDQGITPYPAQEEAILTVLAGDNAIVATPTGSGKSTVALAALYYAVSTGRTAYYTAPLKALVSEKFFSLVEALGAENVGMVTGDTAVNADAPVICATAEILANHALRQGAELDVALVVMDEFHYFGDPQRGWAWQVPLLELPQTQFVLMSATLGDTTEIERRLTELTGRDTACISSAERPVPLEFEYSQKPLLDKLSELVREDRAPVYVVSFVQARTVELAQSILSANLTSREQRDRIAEEVRGFRFGKGFGETLRRLVLGGVGVHHAGMLPRYRRLVEHLALTGLLSVVCGTDTLGVGINVPIRTVLLTSLTKYDGRRVRQLQVREFLQIAGRAGRAGFDSVGYVVAQAPEHEIENVQALAKAGDDPKKRKKVRKKQAPEGFVGWSEQSFRKLVDGTPELLRSHMRITHSTIVNLLARPHAGVDTVRDFIERTHESRDRQLDLMLRALQIGRTLLAGGVVERVEVPGGAEYRLSEELGPDFALNQPLSPFALAALDLFDPEGESWALDALSVIEATTQIQYHILRGQLDRIRGEELAALKAEGVEYTERMAILDEIDVPRPNREVLEEAFEAYAASAPWVREIGIEPKAIVADMISQSMNFSQFVAYYGLARVEGGLLRYLLDVVRGLTQTVPVDRRGEELESIITWLSDLVVRVDSSLVEEWEKLTDPTEAVPEEALTALRQTFTSDRRRFAAAVRNALFHRVLLAERAAYRALGDLDSGSGWGAREWEDAIEDFYEEYGELGIDQAARSPRLVQIEDGPGAREWTARQILSDPQGDHDWAITAVVDLDASDEAGEAVLRIESVGPLTGS</sequence>
<dbReference type="InterPro" id="IPR001650">
    <property type="entry name" value="Helicase_C-like"/>
</dbReference>
<keyword evidence="1" id="KW-0547">Nucleotide-binding</keyword>
<feature type="domain" description="Helicase ATP-binding" evidence="5">
    <location>
        <begin position="40"/>
        <end position="196"/>
    </location>
</feature>
<keyword evidence="8" id="KW-1185">Reference proteome</keyword>
<dbReference type="InterPro" id="IPR027417">
    <property type="entry name" value="P-loop_NTPase"/>
</dbReference>
<dbReference type="PANTHER" id="PTHR12131">
    <property type="entry name" value="ATP-DEPENDENT RNA AND DNA HELICASE"/>
    <property type="match status" value="1"/>
</dbReference>
<dbReference type="InterPro" id="IPR014001">
    <property type="entry name" value="Helicase_ATP-bd"/>
</dbReference>
<accession>A0ABP5I214</accession>
<dbReference type="Pfam" id="PF12029">
    <property type="entry name" value="DUF3516"/>
    <property type="match status" value="1"/>
</dbReference>
<keyword evidence="3 7" id="KW-0347">Helicase</keyword>
<evidence type="ECO:0000313" key="8">
    <source>
        <dbReference type="Proteomes" id="UP001500984"/>
    </source>
</evidence>
<keyword evidence="2" id="KW-0378">Hydrolase</keyword>
<dbReference type="Proteomes" id="UP001500984">
    <property type="component" value="Unassembled WGS sequence"/>
</dbReference>
<dbReference type="PANTHER" id="PTHR12131:SF1">
    <property type="entry name" value="ATP-DEPENDENT RNA HELICASE SUPV3L1, MITOCHONDRIAL-RELATED"/>
    <property type="match status" value="1"/>
</dbReference>
<dbReference type="SMART" id="SM00490">
    <property type="entry name" value="HELICc"/>
    <property type="match status" value="1"/>
</dbReference>
<gene>
    <name evidence="7" type="ORF">GCM10009823_08210</name>
</gene>
<evidence type="ECO:0000256" key="4">
    <source>
        <dbReference type="ARBA" id="ARBA00022840"/>
    </source>
</evidence>
<evidence type="ECO:0000313" key="7">
    <source>
        <dbReference type="EMBL" id="GAA2091238.1"/>
    </source>
</evidence>
<dbReference type="InterPro" id="IPR021904">
    <property type="entry name" value="DUF3516"/>
</dbReference>
<dbReference type="EMBL" id="BAAAPZ010000002">
    <property type="protein sequence ID" value="GAA2091238.1"/>
    <property type="molecule type" value="Genomic_DNA"/>
</dbReference>
<evidence type="ECO:0000256" key="3">
    <source>
        <dbReference type="ARBA" id="ARBA00022806"/>
    </source>
</evidence>
<feature type="domain" description="Helicase C-terminal" evidence="6">
    <location>
        <begin position="217"/>
        <end position="407"/>
    </location>
</feature>
<dbReference type="SUPFAM" id="SSF52540">
    <property type="entry name" value="P-loop containing nucleoside triphosphate hydrolases"/>
    <property type="match status" value="1"/>
</dbReference>
<proteinExistence type="predicted"/>
<evidence type="ECO:0000256" key="1">
    <source>
        <dbReference type="ARBA" id="ARBA00022741"/>
    </source>
</evidence>
<dbReference type="PROSITE" id="PS51194">
    <property type="entry name" value="HELICASE_CTER"/>
    <property type="match status" value="1"/>
</dbReference>
<evidence type="ECO:0000256" key="2">
    <source>
        <dbReference type="ARBA" id="ARBA00022801"/>
    </source>
</evidence>
<dbReference type="SMART" id="SM00487">
    <property type="entry name" value="DEXDc"/>
    <property type="match status" value="1"/>
</dbReference>
<evidence type="ECO:0000259" key="5">
    <source>
        <dbReference type="PROSITE" id="PS51192"/>
    </source>
</evidence>
<comment type="caution">
    <text evidence="7">The sequence shown here is derived from an EMBL/GenBank/DDBJ whole genome shotgun (WGS) entry which is preliminary data.</text>
</comment>
<dbReference type="InterPro" id="IPR050699">
    <property type="entry name" value="RNA-DNA_Helicase"/>
</dbReference>
<dbReference type="Gene3D" id="3.40.50.300">
    <property type="entry name" value="P-loop containing nucleotide triphosphate hydrolases"/>
    <property type="match status" value="2"/>
</dbReference>
<dbReference type="PROSITE" id="PS51192">
    <property type="entry name" value="HELICASE_ATP_BIND_1"/>
    <property type="match status" value="1"/>
</dbReference>